<dbReference type="EMBL" id="JAHRIO010072472">
    <property type="protein sequence ID" value="MEQ2182544.1"/>
    <property type="molecule type" value="Genomic_DNA"/>
</dbReference>
<protein>
    <submittedName>
        <fullName evidence="1">Uncharacterized protein</fullName>
    </submittedName>
</protein>
<sequence length="157" mass="16087">HLAGRAVCFSTVSVDPAHSSSSELVDSEGSPGGAGVAHESLVLIAPPPVGRGAVAAFSEMGSVVPDGREGVASVPGPSSAHGVAAKGVWQPLAGLEPSICQTLQSAWAPSTLKAYACCWQHFTAGCIDRGLDPVLCSLHDILRLLPMTLTLERLLQP</sequence>
<comment type="caution">
    <text evidence="1">The sequence shown here is derived from an EMBL/GenBank/DDBJ whole genome shotgun (WGS) entry which is preliminary data.</text>
</comment>
<dbReference type="Proteomes" id="UP001476798">
    <property type="component" value="Unassembled WGS sequence"/>
</dbReference>
<name>A0ABV0PGI9_9TELE</name>
<accession>A0ABV0PGI9</accession>
<keyword evidence="2" id="KW-1185">Reference proteome</keyword>
<organism evidence="1 2">
    <name type="scientific">Goodea atripinnis</name>
    <dbReference type="NCBI Taxonomy" id="208336"/>
    <lineage>
        <taxon>Eukaryota</taxon>
        <taxon>Metazoa</taxon>
        <taxon>Chordata</taxon>
        <taxon>Craniata</taxon>
        <taxon>Vertebrata</taxon>
        <taxon>Euteleostomi</taxon>
        <taxon>Actinopterygii</taxon>
        <taxon>Neopterygii</taxon>
        <taxon>Teleostei</taxon>
        <taxon>Neoteleostei</taxon>
        <taxon>Acanthomorphata</taxon>
        <taxon>Ovalentaria</taxon>
        <taxon>Atherinomorphae</taxon>
        <taxon>Cyprinodontiformes</taxon>
        <taxon>Goodeidae</taxon>
        <taxon>Goodea</taxon>
    </lineage>
</organism>
<evidence type="ECO:0000313" key="1">
    <source>
        <dbReference type="EMBL" id="MEQ2182544.1"/>
    </source>
</evidence>
<evidence type="ECO:0000313" key="2">
    <source>
        <dbReference type="Proteomes" id="UP001476798"/>
    </source>
</evidence>
<feature type="non-terminal residue" evidence="1">
    <location>
        <position position="1"/>
    </location>
</feature>
<gene>
    <name evidence="1" type="ORF">GOODEAATRI_023391</name>
</gene>
<reference evidence="1 2" key="1">
    <citation type="submission" date="2021-06" db="EMBL/GenBank/DDBJ databases">
        <authorList>
            <person name="Palmer J.M."/>
        </authorList>
    </citation>
    <scope>NUCLEOTIDE SEQUENCE [LARGE SCALE GENOMIC DNA]</scope>
    <source>
        <strain evidence="1 2">GA_2019</strain>
        <tissue evidence="1">Muscle</tissue>
    </source>
</reference>
<proteinExistence type="predicted"/>